<keyword evidence="3" id="KW-1185">Reference proteome</keyword>
<name>A0A392W7E1_9FABA</name>
<comment type="caution">
    <text evidence="2">The sequence shown here is derived from an EMBL/GenBank/DDBJ whole genome shotgun (WGS) entry which is preliminary data.</text>
</comment>
<protein>
    <submittedName>
        <fullName evidence="2">Uncharacterized protein</fullName>
    </submittedName>
</protein>
<feature type="non-terminal residue" evidence="2">
    <location>
        <position position="46"/>
    </location>
</feature>
<feature type="compositionally biased region" description="Basic and acidic residues" evidence="1">
    <location>
        <begin position="7"/>
        <end position="22"/>
    </location>
</feature>
<proteinExistence type="predicted"/>
<sequence>MGTQATEAKKDQAGGSQVEDKKYRKRKDKKERSRHPEGSGDKSESK</sequence>
<dbReference type="Proteomes" id="UP000265520">
    <property type="component" value="Unassembled WGS sequence"/>
</dbReference>
<organism evidence="2 3">
    <name type="scientific">Trifolium medium</name>
    <dbReference type="NCBI Taxonomy" id="97028"/>
    <lineage>
        <taxon>Eukaryota</taxon>
        <taxon>Viridiplantae</taxon>
        <taxon>Streptophyta</taxon>
        <taxon>Embryophyta</taxon>
        <taxon>Tracheophyta</taxon>
        <taxon>Spermatophyta</taxon>
        <taxon>Magnoliopsida</taxon>
        <taxon>eudicotyledons</taxon>
        <taxon>Gunneridae</taxon>
        <taxon>Pentapetalae</taxon>
        <taxon>rosids</taxon>
        <taxon>fabids</taxon>
        <taxon>Fabales</taxon>
        <taxon>Fabaceae</taxon>
        <taxon>Papilionoideae</taxon>
        <taxon>50 kb inversion clade</taxon>
        <taxon>NPAAA clade</taxon>
        <taxon>Hologalegina</taxon>
        <taxon>IRL clade</taxon>
        <taxon>Trifolieae</taxon>
        <taxon>Trifolium</taxon>
    </lineage>
</organism>
<evidence type="ECO:0000313" key="2">
    <source>
        <dbReference type="EMBL" id="MCI95693.1"/>
    </source>
</evidence>
<accession>A0A392W7E1</accession>
<evidence type="ECO:0000256" key="1">
    <source>
        <dbReference type="SAM" id="MobiDB-lite"/>
    </source>
</evidence>
<reference evidence="2 3" key="1">
    <citation type="journal article" date="2018" name="Front. Plant Sci.">
        <title>Red Clover (Trifolium pratense) and Zigzag Clover (T. medium) - A Picture of Genomic Similarities and Differences.</title>
        <authorList>
            <person name="Dluhosova J."/>
            <person name="Istvanek J."/>
            <person name="Nedelnik J."/>
            <person name="Repkova J."/>
        </authorList>
    </citation>
    <scope>NUCLEOTIDE SEQUENCE [LARGE SCALE GENOMIC DNA]</scope>
    <source>
        <strain evidence="3">cv. 10/8</strain>
        <tissue evidence="2">Leaf</tissue>
    </source>
</reference>
<feature type="compositionally biased region" description="Basic and acidic residues" evidence="1">
    <location>
        <begin position="30"/>
        <end position="46"/>
    </location>
</feature>
<feature type="region of interest" description="Disordered" evidence="1">
    <location>
        <begin position="1"/>
        <end position="46"/>
    </location>
</feature>
<dbReference type="EMBL" id="LXQA011394262">
    <property type="protein sequence ID" value="MCI95693.1"/>
    <property type="molecule type" value="Genomic_DNA"/>
</dbReference>
<dbReference type="AlphaFoldDB" id="A0A392W7E1"/>
<evidence type="ECO:0000313" key="3">
    <source>
        <dbReference type="Proteomes" id="UP000265520"/>
    </source>
</evidence>